<feature type="transmembrane region" description="Helical" evidence="10">
    <location>
        <begin position="73"/>
        <end position="94"/>
    </location>
</feature>
<feature type="transmembrane region" description="Helical" evidence="10">
    <location>
        <begin position="6"/>
        <end position="29"/>
    </location>
</feature>
<keyword evidence="4" id="KW-0256">Endoplasmic reticulum</keyword>
<sequence>MEFLDLFFMALMPVLKVLLVTAVGLYLATERVNLLGANARQHLNGLVFYVFFPALIGANLADTITLESLVTLWFMPVNILLTFLIGSALGWILVKVTGTPKHLQGLVIGCSSAGNVGNMLLIILPAVCEENDSPFGDSSTCSTYGESYASLSMAIQATYIWSYVYFIMRSSAEKGIKEINTSDSTGTINTSNGTSQIFSQISTQALPLSNNHPSSEDHSDQVEPPHTRFEGKMKVMLGSVKQHLEMFSEKINLKMVFSPSTIAALVGFVIGIISPIRKVMIGDSAPLRVIYSAAELLGEAAIPSVTLIVGANLLKGLRGPGVSPSLIVGILTIRNIILPAMGVGVVKAARHFGLVGTYTFYQFTLMLQYAFPSAVNIGTIAQMIGSGESEFSVIMLWSYSVATISLTLWLTFYMWLLT</sequence>
<feature type="transmembrane region" description="Helical" evidence="10">
    <location>
        <begin position="41"/>
        <end position="61"/>
    </location>
</feature>
<feature type="transmembrane region" description="Helical" evidence="10">
    <location>
        <begin position="256"/>
        <end position="276"/>
    </location>
</feature>
<comment type="function">
    <text evidence="8">Involved in cellular auxin homeostasis by regulating auxin metabolism. Regulates intracellular auxin accumulation at the endoplasmic reticulum and thus auxin availability for nuclear auxin signaling.</text>
</comment>
<dbReference type="GO" id="GO:0009734">
    <property type="term" value="P:auxin-activated signaling pathway"/>
    <property type="evidence" value="ECO:0007669"/>
    <property type="project" value="UniProtKB-KW"/>
</dbReference>
<accession>A0AAD5IZN6</accession>
<gene>
    <name evidence="11" type="ORF">LWI28_007074</name>
</gene>
<reference evidence="11" key="1">
    <citation type="journal article" date="2022" name="Plant J.">
        <title>Strategies of tolerance reflected in two North American maple genomes.</title>
        <authorList>
            <person name="McEvoy S.L."/>
            <person name="Sezen U.U."/>
            <person name="Trouern-Trend A."/>
            <person name="McMahon S.M."/>
            <person name="Schaberg P.G."/>
            <person name="Yang J."/>
            <person name="Wegrzyn J.L."/>
            <person name="Swenson N.G."/>
        </authorList>
    </citation>
    <scope>NUCLEOTIDE SEQUENCE</scope>
    <source>
        <strain evidence="11">91603</strain>
    </source>
</reference>
<evidence type="ECO:0000256" key="1">
    <source>
        <dbReference type="ARBA" id="ARBA00004477"/>
    </source>
</evidence>
<dbReference type="Pfam" id="PF03547">
    <property type="entry name" value="Mem_trans"/>
    <property type="match status" value="1"/>
</dbReference>
<organism evidence="11 12">
    <name type="scientific">Acer negundo</name>
    <name type="common">Box elder</name>
    <dbReference type="NCBI Taxonomy" id="4023"/>
    <lineage>
        <taxon>Eukaryota</taxon>
        <taxon>Viridiplantae</taxon>
        <taxon>Streptophyta</taxon>
        <taxon>Embryophyta</taxon>
        <taxon>Tracheophyta</taxon>
        <taxon>Spermatophyta</taxon>
        <taxon>Magnoliopsida</taxon>
        <taxon>eudicotyledons</taxon>
        <taxon>Gunneridae</taxon>
        <taxon>Pentapetalae</taxon>
        <taxon>rosids</taxon>
        <taxon>malvids</taxon>
        <taxon>Sapindales</taxon>
        <taxon>Sapindaceae</taxon>
        <taxon>Hippocastanoideae</taxon>
        <taxon>Acereae</taxon>
        <taxon>Acer</taxon>
    </lineage>
</organism>
<dbReference type="EMBL" id="JAJSOW010000101">
    <property type="protein sequence ID" value="KAI9180672.1"/>
    <property type="molecule type" value="Genomic_DNA"/>
</dbReference>
<evidence type="ECO:0000256" key="6">
    <source>
        <dbReference type="ARBA" id="ARBA00023136"/>
    </source>
</evidence>
<evidence type="ECO:0000256" key="5">
    <source>
        <dbReference type="ARBA" id="ARBA00022989"/>
    </source>
</evidence>
<feature type="transmembrane region" description="Helical" evidence="10">
    <location>
        <begin position="106"/>
        <end position="127"/>
    </location>
</feature>
<keyword evidence="6 10" id="KW-0472">Membrane</keyword>
<evidence type="ECO:0000256" key="9">
    <source>
        <dbReference type="ARBA" id="ARBA00025752"/>
    </source>
</evidence>
<evidence type="ECO:0000256" key="10">
    <source>
        <dbReference type="SAM" id="Phobius"/>
    </source>
</evidence>
<evidence type="ECO:0000256" key="2">
    <source>
        <dbReference type="ARBA" id="ARBA00022448"/>
    </source>
</evidence>
<feature type="transmembrane region" description="Helical" evidence="10">
    <location>
        <begin position="296"/>
        <end position="314"/>
    </location>
</feature>
<proteinExistence type="inferred from homology"/>
<keyword evidence="7" id="KW-0927">Auxin signaling pathway</keyword>
<evidence type="ECO:0008006" key="13">
    <source>
        <dbReference type="Google" id="ProtNLM"/>
    </source>
</evidence>
<dbReference type="Proteomes" id="UP001064489">
    <property type="component" value="Chromosome 4"/>
</dbReference>
<dbReference type="GO" id="GO:0080162">
    <property type="term" value="P:endoplasmic reticulum to cytosol auxin transport"/>
    <property type="evidence" value="ECO:0007669"/>
    <property type="project" value="InterPro"/>
</dbReference>
<name>A0AAD5IZN6_ACENE</name>
<dbReference type="InterPro" id="IPR045033">
    <property type="entry name" value="PILS1/3/4/5/7"/>
</dbReference>
<reference evidence="11" key="2">
    <citation type="submission" date="2023-02" db="EMBL/GenBank/DDBJ databases">
        <authorList>
            <person name="Swenson N.G."/>
            <person name="Wegrzyn J.L."/>
            <person name="Mcevoy S.L."/>
        </authorList>
    </citation>
    <scope>NUCLEOTIDE SEQUENCE</scope>
    <source>
        <strain evidence="11">91603</strain>
        <tissue evidence="11">Leaf</tissue>
    </source>
</reference>
<feature type="transmembrane region" description="Helical" evidence="10">
    <location>
        <begin position="396"/>
        <end position="416"/>
    </location>
</feature>
<protein>
    <recommendedName>
        <fullName evidence="13">Auxin efflux carrier family protein</fullName>
    </recommendedName>
</protein>
<evidence type="ECO:0000313" key="11">
    <source>
        <dbReference type="EMBL" id="KAI9180672.1"/>
    </source>
</evidence>
<evidence type="ECO:0000256" key="8">
    <source>
        <dbReference type="ARBA" id="ARBA00025100"/>
    </source>
</evidence>
<keyword evidence="2" id="KW-0813">Transport</keyword>
<comment type="similarity">
    <text evidence="9">Belongs to the auxin efflux carrier (TC 2.A.69.2) family.</text>
</comment>
<dbReference type="GO" id="GO:0005789">
    <property type="term" value="C:endoplasmic reticulum membrane"/>
    <property type="evidence" value="ECO:0007669"/>
    <property type="project" value="UniProtKB-SubCell"/>
</dbReference>
<dbReference type="PANTHER" id="PTHR31651">
    <property type="match status" value="1"/>
</dbReference>
<feature type="transmembrane region" description="Helical" evidence="10">
    <location>
        <begin position="147"/>
        <end position="168"/>
    </location>
</feature>
<comment type="subcellular location">
    <subcellularLocation>
        <location evidence="1">Endoplasmic reticulum membrane</location>
        <topology evidence="1">Multi-pass membrane protein</topology>
    </subcellularLocation>
</comment>
<evidence type="ECO:0000256" key="3">
    <source>
        <dbReference type="ARBA" id="ARBA00022692"/>
    </source>
</evidence>
<dbReference type="AlphaFoldDB" id="A0AAD5IZN6"/>
<evidence type="ECO:0000256" key="7">
    <source>
        <dbReference type="ARBA" id="ARBA00023294"/>
    </source>
</evidence>
<keyword evidence="3 10" id="KW-0812">Transmembrane</keyword>
<dbReference type="InterPro" id="IPR004776">
    <property type="entry name" value="Mem_transp_PIN-like"/>
</dbReference>
<feature type="transmembrane region" description="Helical" evidence="10">
    <location>
        <begin position="326"/>
        <end position="346"/>
    </location>
</feature>
<keyword evidence="12" id="KW-1185">Reference proteome</keyword>
<keyword evidence="5 10" id="KW-1133">Transmembrane helix</keyword>
<evidence type="ECO:0000313" key="12">
    <source>
        <dbReference type="Proteomes" id="UP001064489"/>
    </source>
</evidence>
<feature type="transmembrane region" description="Helical" evidence="10">
    <location>
        <begin position="366"/>
        <end position="384"/>
    </location>
</feature>
<dbReference type="PANTHER" id="PTHR31651:SF43">
    <property type="entry name" value="SYMPORTER, PUTATIVE-RELATED"/>
    <property type="match status" value="1"/>
</dbReference>
<evidence type="ECO:0000256" key="4">
    <source>
        <dbReference type="ARBA" id="ARBA00022824"/>
    </source>
</evidence>
<comment type="caution">
    <text evidence="11">The sequence shown here is derived from an EMBL/GenBank/DDBJ whole genome shotgun (WGS) entry which is preliminary data.</text>
</comment>